<dbReference type="InterPro" id="IPR025526">
    <property type="entry name" value="DsrC-like_dom_sf"/>
</dbReference>
<dbReference type="InterPro" id="IPR043163">
    <property type="entry name" value="DsrC-like_N"/>
</dbReference>
<dbReference type="Pfam" id="PF04358">
    <property type="entry name" value="DsrC"/>
    <property type="match status" value="1"/>
</dbReference>
<keyword evidence="2" id="KW-0963">Cytoplasm</keyword>
<reference evidence="4" key="1">
    <citation type="submission" date="2022-11" db="EMBL/GenBank/DDBJ databases">
        <title>Methylomonas rapida sp. nov., Carotenoid-Producing Obligate Methanotrophs with High Growth Characteristics and Biotechnological Potential.</title>
        <authorList>
            <person name="Tikhonova E.N."/>
            <person name="Suleimanov R.Z."/>
            <person name="Miroshnikov K."/>
            <person name="Oshkin I.Y."/>
            <person name="Belova S.E."/>
            <person name="Danilova O.V."/>
            <person name="Ashikhmin A."/>
            <person name="Konopkin A."/>
            <person name="But S.Y."/>
            <person name="Khmelenina V.N."/>
            <person name="Kuznetsov N."/>
            <person name="Pimenov N.V."/>
            <person name="Dedysh S.N."/>
        </authorList>
    </citation>
    <scope>NUCLEOTIDE SEQUENCE</scope>
    <source>
        <strain evidence="4">MP1</strain>
    </source>
</reference>
<evidence type="ECO:0000256" key="2">
    <source>
        <dbReference type="ARBA" id="ARBA00022490"/>
    </source>
</evidence>
<dbReference type="PIRSF" id="PIRSF006223">
    <property type="entry name" value="DsrC_TusE"/>
    <property type="match status" value="1"/>
</dbReference>
<dbReference type="Gene3D" id="3.30.1420.10">
    <property type="match status" value="1"/>
</dbReference>
<dbReference type="Proteomes" id="UP001162780">
    <property type="component" value="Chromosome"/>
</dbReference>
<dbReference type="PANTHER" id="PTHR37010">
    <property type="entry name" value="SULFURTRANSFERASE TUSE"/>
    <property type="match status" value="1"/>
</dbReference>
<dbReference type="RefSeq" id="WP_269021802.1">
    <property type="nucleotide sequence ID" value="NZ_CP113517.1"/>
</dbReference>
<dbReference type="PANTHER" id="PTHR37010:SF1">
    <property type="entry name" value="SULFURTRANSFERASE TUSE"/>
    <property type="match status" value="1"/>
</dbReference>
<organism evidence="4 5">
    <name type="scientific">Methylomonas rapida</name>
    <dbReference type="NCBI Taxonomy" id="2963939"/>
    <lineage>
        <taxon>Bacteria</taxon>
        <taxon>Pseudomonadati</taxon>
        <taxon>Pseudomonadota</taxon>
        <taxon>Gammaproteobacteria</taxon>
        <taxon>Methylococcales</taxon>
        <taxon>Methylococcaceae</taxon>
        <taxon>Methylomonas</taxon>
    </lineage>
</organism>
<accession>A0ABY7GGW5</accession>
<dbReference type="InterPro" id="IPR042072">
    <property type="entry name" value="DsrC-like_C"/>
</dbReference>
<evidence type="ECO:0000256" key="1">
    <source>
        <dbReference type="ARBA" id="ARBA00004496"/>
    </source>
</evidence>
<keyword evidence="3" id="KW-0808">Transferase</keyword>
<sequence length="110" mass="12423">MVLIVGDLSLETSDDGFLRDATLWNQQVAEALASREGIDISPAHWEILLFIRDYYFQFQHLPNARMFAAAIRKKLGEEKANSRYLQKLFPAGPLKYACKLAGLPKPPTCL</sequence>
<evidence type="ECO:0000256" key="3">
    <source>
        <dbReference type="PIRNR" id="PIRNR006223"/>
    </source>
</evidence>
<dbReference type="NCBIfam" id="TIGR03342">
    <property type="entry name" value="dsrC_tusE_dsvC"/>
    <property type="match status" value="1"/>
</dbReference>
<comment type="function">
    <text evidence="3">Part of a sulfur-relay system.</text>
</comment>
<dbReference type="SUPFAM" id="SSF69721">
    <property type="entry name" value="DsrC, the gamma subunit of dissimilatory sulfite reductase"/>
    <property type="match status" value="1"/>
</dbReference>
<protein>
    <recommendedName>
        <fullName evidence="3">Sulfurtransferase</fullName>
        <ecNumber evidence="3">2.8.1.-</ecNumber>
    </recommendedName>
</protein>
<dbReference type="Gene3D" id="1.10.10.370">
    <property type="entry name" value="DsrC-like protein, C-terminal domain"/>
    <property type="match status" value="1"/>
</dbReference>
<gene>
    <name evidence="4" type="ORF">NM686_013535</name>
</gene>
<keyword evidence="5" id="KW-1185">Reference proteome</keyword>
<proteinExistence type="inferred from homology"/>
<name>A0ABY7GGW5_9GAMM</name>
<dbReference type="EC" id="2.8.1.-" evidence="3"/>
<evidence type="ECO:0000313" key="4">
    <source>
        <dbReference type="EMBL" id="WAR43405.1"/>
    </source>
</evidence>
<dbReference type="EMBL" id="CP113517">
    <property type="protein sequence ID" value="WAR43405.1"/>
    <property type="molecule type" value="Genomic_DNA"/>
</dbReference>
<evidence type="ECO:0000313" key="5">
    <source>
        <dbReference type="Proteomes" id="UP001162780"/>
    </source>
</evidence>
<comment type="subcellular location">
    <subcellularLocation>
        <location evidence="1">Cytoplasm</location>
    </subcellularLocation>
</comment>
<dbReference type="InterPro" id="IPR007453">
    <property type="entry name" value="DsrC/TusE"/>
</dbReference>
<comment type="similarity">
    <text evidence="3">Belongs to the dsrC/tusE family.</text>
</comment>